<evidence type="ECO:0000313" key="2">
    <source>
        <dbReference type="EMBL" id="GMB86466.1"/>
    </source>
</evidence>
<dbReference type="EMBL" id="BSWK01000010">
    <property type="protein sequence ID" value="GMB86466.1"/>
    <property type="molecule type" value="Genomic_DNA"/>
</dbReference>
<dbReference type="InterPro" id="IPR002629">
    <property type="entry name" value="Met_Synth_C/arc"/>
</dbReference>
<comment type="caution">
    <text evidence="2">The sequence shown here is derived from an EMBL/GenBank/DDBJ whole genome shotgun (WGS) entry which is preliminary data.</text>
</comment>
<dbReference type="Pfam" id="PF01717">
    <property type="entry name" value="Meth_synt_2"/>
    <property type="match status" value="1"/>
</dbReference>
<dbReference type="GO" id="GO:0008270">
    <property type="term" value="F:zinc ion binding"/>
    <property type="evidence" value="ECO:0007669"/>
    <property type="project" value="InterPro"/>
</dbReference>
<evidence type="ECO:0000259" key="1">
    <source>
        <dbReference type="Pfam" id="PF01717"/>
    </source>
</evidence>
<organism evidence="2 3">
    <name type="scientific">Lactobacillus delbrueckii subsp. bulgaricus</name>
    <dbReference type="NCBI Taxonomy" id="1585"/>
    <lineage>
        <taxon>Bacteria</taxon>
        <taxon>Bacillati</taxon>
        <taxon>Bacillota</taxon>
        <taxon>Bacilli</taxon>
        <taxon>Lactobacillales</taxon>
        <taxon>Lactobacillaceae</taxon>
        <taxon>Lactobacillus</taxon>
    </lineage>
</organism>
<dbReference type="GO" id="GO:0003871">
    <property type="term" value="F:5-methyltetrahydropteroyltriglutamate-homocysteine S-methyltransferase activity"/>
    <property type="evidence" value="ECO:0007669"/>
    <property type="project" value="InterPro"/>
</dbReference>
<proteinExistence type="predicted"/>
<dbReference type="PANTHER" id="PTHR43844">
    <property type="entry name" value="METHIONINE SYNTHASE"/>
    <property type="match status" value="1"/>
</dbReference>
<protein>
    <submittedName>
        <fullName evidence="2">Methionine synthase</fullName>
    </submittedName>
</protein>
<dbReference type="InterPro" id="IPR038071">
    <property type="entry name" value="UROD/MetE-like_sf"/>
</dbReference>
<reference evidence="2" key="1">
    <citation type="submission" date="2023-04" db="EMBL/GenBank/DDBJ databases">
        <title>Draft genome sequences of Lactobacillus delbrueckii subsp. bulgaricus ME-900 and ME-901 with improved acid tolerance.</title>
        <authorList>
            <person name="Ishida T."/>
            <person name="Yamamoto E."/>
            <person name="Koizumi A."/>
            <person name="Fujiwara S."/>
            <person name="Makino S."/>
            <person name="Kano H."/>
            <person name="Kimura K."/>
        </authorList>
    </citation>
    <scope>NUCLEOTIDE SEQUENCE</scope>
    <source>
        <strain evidence="2">ME-900</strain>
    </source>
</reference>
<dbReference type="GO" id="GO:0009086">
    <property type="term" value="P:methionine biosynthetic process"/>
    <property type="evidence" value="ECO:0007669"/>
    <property type="project" value="InterPro"/>
</dbReference>
<dbReference type="SUPFAM" id="SSF51726">
    <property type="entry name" value="UROD/MetE-like"/>
    <property type="match status" value="1"/>
</dbReference>
<accession>A0AAV5PD64</accession>
<dbReference type="PANTHER" id="PTHR43844:SF1">
    <property type="entry name" value="METHIONINE SYNTHASE"/>
    <property type="match status" value="1"/>
</dbReference>
<dbReference type="AlphaFoldDB" id="A0AAV5PD64"/>
<evidence type="ECO:0000313" key="3">
    <source>
        <dbReference type="Proteomes" id="UP001165243"/>
    </source>
</evidence>
<sequence>MPFPRYDIIGSFLRPAALKEAREKFARGEISQAELTAVEDQEIKNLVQKEVAAGLKVVSDGEFRRSYWYLDTFWGFGGVEHVRADHGYFFHDEETRPDAAKLVGKLTYEAGHPDVAAFDFLKPLADSAGVEARQSIPAPAQLYCELICRNDELIAATDAVYPDRAELWPRTFTRSTGS</sequence>
<name>A0AAV5PD64_LACDE</name>
<feature type="domain" description="Cobalamin-independent methionine synthase MetE C-terminal/archaeal" evidence="1">
    <location>
        <begin position="9"/>
        <end position="67"/>
    </location>
</feature>
<dbReference type="Proteomes" id="UP001165243">
    <property type="component" value="Unassembled WGS sequence"/>
</dbReference>
<dbReference type="Gene3D" id="3.20.20.210">
    <property type="match status" value="1"/>
</dbReference>
<gene>
    <name evidence="2" type="ORF">ME0900_08390</name>
</gene>